<evidence type="ECO:0000256" key="1">
    <source>
        <dbReference type="ARBA" id="ARBA00001947"/>
    </source>
</evidence>
<evidence type="ECO:0000313" key="7">
    <source>
        <dbReference type="Proteomes" id="UP001477672"/>
    </source>
</evidence>
<keyword evidence="7" id="KW-1185">Reference proteome</keyword>
<dbReference type="SMART" id="SM00849">
    <property type="entry name" value="Lactamase_B"/>
    <property type="match status" value="1"/>
</dbReference>
<sequence>MKVFHIQAATPLCTNTFLLIGDQGHAVAIDPNAPAQRYLDLLREHHAHLAAVLLTHGHYDHMGSVAELRKATGASLMVSELDAAPHVDERLFPPLDQVSCYGDGDHFSVDDMDFQVIATPGHTSGSVCLLCGEYLFSGDTLFCGDIGRTDLETGSMAQMNASLRKLAAQVPDDVQVLPGHGPFSTMEQEKSRNYYLRAAMEDPK</sequence>
<evidence type="ECO:0000256" key="4">
    <source>
        <dbReference type="ARBA" id="ARBA00022833"/>
    </source>
</evidence>
<comment type="cofactor">
    <cofactor evidence="1">
        <name>Zn(2+)</name>
        <dbReference type="ChEBI" id="CHEBI:29105"/>
    </cofactor>
</comment>
<dbReference type="CDD" id="cd06262">
    <property type="entry name" value="metallo-hydrolase-like_MBL-fold"/>
    <property type="match status" value="1"/>
</dbReference>
<comment type="caution">
    <text evidence="6">The sequence shown here is derived from an EMBL/GenBank/DDBJ whole genome shotgun (WGS) entry which is preliminary data.</text>
</comment>
<dbReference type="InterPro" id="IPR051453">
    <property type="entry name" value="MBL_Glyoxalase_II"/>
</dbReference>
<organism evidence="6 7">
    <name type="scientific">Ruthenibacterium intestinale</name>
    <dbReference type="NCBI Taxonomy" id="3133163"/>
    <lineage>
        <taxon>Bacteria</taxon>
        <taxon>Bacillati</taxon>
        <taxon>Bacillota</taxon>
        <taxon>Clostridia</taxon>
        <taxon>Eubacteriales</taxon>
        <taxon>Oscillospiraceae</taxon>
        <taxon>Ruthenibacterium</taxon>
    </lineage>
</organism>
<keyword evidence="4" id="KW-0862">Zinc</keyword>
<evidence type="ECO:0000256" key="2">
    <source>
        <dbReference type="ARBA" id="ARBA00022723"/>
    </source>
</evidence>
<evidence type="ECO:0000259" key="5">
    <source>
        <dbReference type="SMART" id="SM00849"/>
    </source>
</evidence>
<dbReference type="Pfam" id="PF00753">
    <property type="entry name" value="Lactamase_B"/>
    <property type="match status" value="1"/>
</dbReference>
<keyword evidence="2" id="KW-0479">Metal-binding</keyword>
<dbReference type="Proteomes" id="UP001477672">
    <property type="component" value="Unassembled WGS sequence"/>
</dbReference>
<reference evidence="6 7" key="1">
    <citation type="submission" date="2024-03" db="EMBL/GenBank/DDBJ databases">
        <title>Human intestinal bacterial collection.</title>
        <authorList>
            <person name="Pauvert C."/>
            <person name="Hitch T.C.A."/>
            <person name="Clavel T."/>
        </authorList>
    </citation>
    <scope>NUCLEOTIDE SEQUENCE [LARGE SCALE GENOMIC DNA]</scope>
    <source>
        <strain evidence="6 7">CLA-JM-H11</strain>
    </source>
</reference>
<gene>
    <name evidence="6" type="ORF">WMO24_05005</name>
</gene>
<feature type="domain" description="Metallo-beta-lactamase" evidence="5">
    <location>
        <begin position="14"/>
        <end position="180"/>
    </location>
</feature>
<dbReference type="InterPro" id="IPR036866">
    <property type="entry name" value="RibonucZ/Hydroxyglut_hydro"/>
</dbReference>
<keyword evidence="3" id="KW-0378">Hydrolase</keyword>
<accession>A0ABV1GD79</accession>
<name>A0ABV1GD79_9FIRM</name>
<dbReference type="Gene3D" id="3.60.15.10">
    <property type="entry name" value="Ribonuclease Z/Hydroxyacylglutathione hydrolase-like"/>
    <property type="match status" value="1"/>
</dbReference>
<evidence type="ECO:0000256" key="3">
    <source>
        <dbReference type="ARBA" id="ARBA00022801"/>
    </source>
</evidence>
<dbReference type="EMBL" id="JBBMFA010000069">
    <property type="protein sequence ID" value="MEQ2519791.1"/>
    <property type="molecule type" value="Genomic_DNA"/>
</dbReference>
<proteinExistence type="predicted"/>
<dbReference type="PANTHER" id="PTHR46233">
    <property type="entry name" value="HYDROXYACYLGLUTATHIONE HYDROLASE GLOC"/>
    <property type="match status" value="1"/>
</dbReference>
<dbReference type="PANTHER" id="PTHR46233:SF3">
    <property type="entry name" value="HYDROXYACYLGLUTATHIONE HYDROLASE GLOC"/>
    <property type="match status" value="1"/>
</dbReference>
<dbReference type="InterPro" id="IPR001279">
    <property type="entry name" value="Metallo-B-lactamas"/>
</dbReference>
<protein>
    <submittedName>
        <fullName evidence="6">MBL fold metallo-hydrolase</fullName>
    </submittedName>
</protein>
<dbReference type="RefSeq" id="WP_349215226.1">
    <property type="nucleotide sequence ID" value="NZ_JBBMFA010000069.1"/>
</dbReference>
<dbReference type="SUPFAM" id="SSF56281">
    <property type="entry name" value="Metallo-hydrolase/oxidoreductase"/>
    <property type="match status" value="1"/>
</dbReference>
<evidence type="ECO:0000313" key="6">
    <source>
        <dbReference type="EMBL" id="MEQ2519791.1"/>
    </source>
</evidence>